<dbReference type="AlphaFoldDB" id="A0A512PMH3"/>
<comment type="caution">
    <text evidence="1">The sequence shown here is derived from an EMBL/GenBank/DDBJ whole genome shotgun (WGS) entry which is preliminary data.</text>
</comment>
<dbReference type="EMBL" id="BKAM01000016">
    <property type="protein sequence ID" value="GEP72392.1"/>
    <property type="molecule type" value="Genomic_DNA"/>
</dbReference>
<reference evidence="1 2" key="1">
    <citation type="submission" date="2019-07" db="EMBL/GenBank/DDBJ databases">
        <title>Whole genome shotgun sequence of Lactobacillus rapi NBRC 109618.</title>
        <authorList>
            <person name="Hosoyama A."/>
            <person name="Uohara A."/>
            <person name="Ohji S."/>
            <person name="Ichikawa N."/>
        </authorList>
    </citation>
    <scope>NUCLEOTIDE SEQUENCE [LARGE SCALE GENOMIC DNA]</scope>
    <source>
        <strain evidence="1 2">NBRC 109618</strain>
    </source>
</reference>
<accession>A0A512PMH3</accession>
<evidence type="ECO:0000313" key="2">
    <source>
        <dbReference type="Proteomes" id="UP000321569"/>
    </source>
</evidence>
<organism evidence="1 2">
    <name type="scientific">Lentilactobacillus rapi</name>
    <dbReference type="NCBI Taxonomy" id="481723"/>
    <lineage>
        <taxon>Bacteria</taxon>
        <taxon>Bacillati</taxon>
        <taxon>Bacillota</taxon>
        <taxon>Bacilli</taxon>
        <taxon>Lactobacillales</taxon>
        <taxon>Lactobacillaceae</taxon>
        <taxon>Lentilactobacillus</taxon>
    </lineage>
</organism>
<evidence type="ECO:0000313" key="1">
    <source>
        <dbReference type="EMBL" id="GEP72392.1"/>
    </source>
</evidence>
<name>A0A512PMH3_9LACO</name>
<protein>
    <submittedName>
        <fullName evidence="1">Uncharacterized protein</fullName>
    </submittedName>
</protein>
<dbReference type="STRING" id="1423795.FD12_GL001160"/>
<dbReference type="RefSeq" id="WP_054747058.1">
    <property type="nucleotide sequence ID" value="NZ_BKAM01000016.1"/>
</dbReference>
<gene>
    <name evidence="1" type="ORF">LRA02_12600</name>
</gene>
<dbReference type="OrthoDB" id="2280272at2"/>
<proteinExistence type="predicted"/>
<sequence length="109" mass="12761">MAKQTIYHATAVSDWQKIQANGLKIPAIDWAHFYTDGNRKKPGSLGYGLYGFWNDPELTKQFISKKPNLKEYAIIRLTLEVEEKHVLNLYDRLRDITFFRNFILNPDLS</sequence>
<dbReference type="Proteomes" id="UP000321569">
    <property type="component" value="Unassembled WGS sequence"/>
</dbReference>